<organism evidence="2 3">
    <name type="scientific">Pelagomonas calceolata</name>
    <dbReference type="NCBI Taxonomy" id="35677"/>
    <lineage>
        <taxon>Eukaryota</taxon>
        <taxon>Sar</taxon>
        <taxon>Stramenopiles</taxon>
        <taxon>Ochrophyta</taxon>
        <taxon>Pelagophyceae</taxon>
        <taxon>Pelagomonadales</taxon>
        <taxon>Pelagomonadaceae</taxon>
        <taxon>Pelagomonas</taxon>
    </lineage>
</organism>
<evidence type="ECO:0000313" key="3">
    <source>
        <dbReference type="Proteomes" id="UP000789595"/>
    </source>
</evidence>
<sequence>ARPARPVAVRASSLPDLLLSLELPTLVAPRESQLPFTSPFFIAFFIFSIIGGLPFLAWLRLSSLEEDPEAPFDLNGAAREKGVELPKLPGLPDFTLPKLGNDLREIELPDAVADKVGAKESGQLIDLLPWNRPDYPLKPKKGSGL</sequence>
<dbReference type="Proteomes" id="UP000789595">
    <property type="component" value="Unassembled WGS sequence"/>
</dbReference>
<keyword evidence="1" id="KW-1133">Transmembrane helix</keyword>
<keyword evidence="3" id="KW-1185">Reference proteome</keyword>
<name>A0A8J2SPK3_9STRA</name>
<feature type="transmembrane region" description="Helical" evidence="1">
    <location>
        <begin position="40"/>
        <end position="59"/>
    </location>
</feature>
<proteinExistence type="predicted"/>
<keyword evidence="1" id="KW-0472">Membrane</keyword>
<comment type="caution">
    <text evidence="2">The sequence shown here is derived from an EMBL/GenBank/DDBJ whole genome shotgun (WGS) entry which is preliminary data.</text>
</comment>
<feature type="non-terminal residue" evidence="2">
    <location>
        <position position="1"/>
    </location>
</feature>
<evidence type="ECO:0000313" key="2">
    <source>
        <dbReference type="EMBL" id="CAH0371037.1"/>
    </source>
</evidence>
<dbReference type="AlphaFoldDB" id="A0A8J2SPK3"/>
<reference evidence="2" key="1">
    <citation type="submission" date="2021-11" db="EMBL/GenBank/DDBJ databases">
        <authorList>
            <consortium name="Genoscope - CEA"/>
            <person name="William W."/>
        </authorList>
    </citation>
    <scope>NUCLEOTIDE SEQUENCE</scope>
</reference>
<evidence type="ECO:0000256" key="1">
    <source>
        <dbReference type="SAM" id="Phobius"/>
    </source>
</evidence>
<protein>
    <submittedName>
        <fullName evidence="2">Uncharacterized protein</fullName>
    </submittedName>
</protein>
<gene>
    <name evidence="2" type="ORF">PECAL_3P09560</name>
</gene>
<dbReference type="EMBL" id="CAKKNE010000003">
    <property type="protein sequence ID" value="CAH0371037.1"/>
    <property type="molecule type" value="Genomic_DNA"/>
</dbReference>
<accession>A0A8J2SPK3</accession>
<keyword evidence="1" id="KW-0812">Transmembrane</keyword>